<comment type="similarity">
    <text evidence="2">Belongs to the plant LTP family.</text>
</comment>
<dbReference type="GO" id="GO:0098552">
    <property type="term" value="C:side of membrane"/>
    <property type="evidence" value="ECO:0007669"/>
    <property type="project" value="UniProtKB-KW"/>
</dbReference>
<dbReference type="SMART" id="SM00499">
    <property type="entry name" value="AAI"/>
    <property type="match status" value="1"/>
</dbReference>
<proteinExistence type="inferred from homology"/>
<dbReference type="CDD" id="cd00010">
    <property type="entry name" value="AAI_LTSS"/>
    <property type="match status" value="1"/>
</dbReference>
<evidence type="ECO:0000256" key="2">
    <source>
        <dbReference type="ARBA" id="ARBA00009748"/>
    </source>
</evidence>
<dbReference type="InterPro" id="IPR016140">
    <property type="entry name" value="Bifunc_inhib/LTP/seed_store"/>
</dbReference>
<dbReference type="Gene3D" id="1.10.110.10">
    <property type="entry name" value="Plant lipid-transfer and hydrophobic proteins"/>
    <property type="match status" value="1"/>
</dbReference>
<dbReference type="KEGG" id="soe:110798609"/>
<comment type="subcellular location">
    <subcellularLocation>
        <location evidence="1">Cell membrane</location>
        <topology evidence="1">Lipid-anchor</topology>
        <topology evidence="1">GPI-anchor</topology>
    </subcellularLocation>
</comment>
<dbReference type="AlphaFoldDB" id="A0A9R0J1H4"/>
<evidence type="ECO:0000256" key="6">
    <source>
        <dbReference type="ARBA" id="ARBA00023157"/>
    </source>
</evidence>
<evidence type="ECO:0000256" key="5">
    <source>
        <dbReference type="ARBA" id="ARBA00022729"/>
    </source>
</evidence>
<evidence type="ECO:0000313" key="10">
    <source>
        <dbReference type="Proteomes" id="UP000813463"/>
    </source>
</evidence>
<keyword evidence="8" id="KW-0449">Lipoprotein</keyword>
<evidence type="ECO:0000313" key="11">
    <source>
        <dbReference type="RefSeq" id="XP_021859491.2"/>
    </source>
</evidence>
<reference evidence="10" key="1">
    <citation type="journal article" date="2021" name="Nat. Commun.">
        <title>Genomic analyses provide insights into spinach domestication and the genetic basis of agronomic traits.</title>
        <authorList>
            <person name="Cai X."/>
            <person name="Sun X."/>
            <person name="Xu C."/>
            <person name="Sun H."/>
            <person name="Wang X."/>
            <person name="Ge C."/>
            <person name="Zhang Z."/>
            <person name="Wang Q."/>
            <person name="Fei Z."/>
            <person name="Jiao C."/>
            <person name="Wang Q."/>
        </authorList>
    </citation>
    <scope>NUCLEOTIDE SEQUENCE [LARGE SCALE GENOMIC DNA]</scope>
    <source>
        <strain evidence="10">cv. Varoflay</strain>
    </source>
</reference>
<dbReference type="GeneID" id="110798609"/>
<gene>
    <name evidence="11" type="primary">LOC110798609</name>
</gene>
<dbReference type="Pfam" id="PF14368">
    <property type="entry name" value="LTP_2"/>
    <property type="match status" value="1"/>
</dbReference>
<evidence type="ECO:0000256" key="1">
    <source>
        <dbReference type="ARBA" id="ARBA00004609"/>
    </source>
</evidence>
<keyword evidence="7" id="KW-0325">Glycoprotein</keyword>
<evidence type="ECO:0000256" key="8">
    <source>
        <dbReference type="ARBA" id="ARBA00023288"/>
    </source>
</evidence>
<keyword evidence="6" id="KW-1015">Disulfide bond</keyword>
<dbReference type="SUPFAM" id="SSF47699">
    <property type="entry name" value="Bifunctional inhibitor/lipid-transfer protein/seed storage 2S albumin"/>
    <property type="match status" value="1"/>
</dbReference>
<evidence type="ECO:0000256" key="7">
    <source>
        <dbReference type="ARBA" id="ARBA00023180"/>
    </source>
</evidence>
<feature type="domain" description="Bifunctional inhibitor/plant lipid transfer protein/seed storage helical" evidence="9">
    <location>
        <begin position="69"/>
        <end position="147"/>
    </location>
</feature>
<keyword evidence="10" id="KW-1185">Reference proteome</keyword>
<keyword evidence="4" id="KW-0472">Membrane</keyword>
<keyword evidence="3" id="KW-1003">Cell membrane</keyword>
<keyword evidence="5" id="KW-0732">Signal</keyword>
<evidence type="ECO:0000259" key="9">
    <source>
        <dbReference type="SMART" id="SM00499"/>
    </source>
</evidence>
<name>A0A9R0J1H4_SPIOL</name>
<dbReference type="GO" id="GO:0005886">
    <property type="term" value="C:plasma membrane"/>
    <property type="evidence" value="ECO:0007669"/>
    <property type="project" value="UniProtKB-SubCell"/>
</dbReference>
<reference evidence="11" key="2">
    <citation type="submission" date="2025-08" db="UniProtKB">
        <authorList>
            <consortium name="RefSeq"/>
        </authorList>
    </citation>
    <scope>IDENTIFICATION</scope>
    <source>
        <tissue evidence="11">Leaf</tissue>
    </source>
</reference>
<accession>A0A9R0J1H4</accession>
<dbReference type="InterPro" id="IPR043325">
    <property type="entry name" value="LTSS"/>
</dbReference>
<dbReference type="RefSeq" id="XP_021859491.2">
    <property type="nucleotide sequence ID" value="XM_022003799.2"/>
</dbReference>
<dbReference type="Proteomes" id="UP000813463">
    <property type="component" value="Chromosome 5"/>
</dbReference>
<keyword evidence="4" id="KW-0336">GPI-anchor</keyword>
<sequence length="227" mass="23186">MLHCSLKFWSNHRKQAKKQGKKEREKMAISSESTMWVVVILGLISVGSLNVKGQSPAMAPAPDSSGTDCMTLVYTMADCLTYVENGSKLAKPDKACCPEVAGVLKANPICLCEMLSKSKDFSLDLDLNRTLHLPSICKLQTPDVSLCSAAGYPVAGGPTSSAGAGPSSAMPGGMSPGAAAAAAAAAAAMSPGDATATTGKNGASSNVHFNAVSVVAGLAMAFTFLKL</sequence>
<organism evidence="10 11">
    <name type="scientific">Spinacia oleracea</name>
    <name type="common">Spinach</name>
    <dbReference type="NCBI Taxonomy" id="3562"/>
    <lineage>
        <taxon>Eukaryota</taxon>
        <taxon>Viridiplantae</taxon>
        <taxon>Streptophyta</taxon>
        <taxon>Embryophyta</taxon>
        <taxon>Tracheophyta</taxon>
        <taxon>Spermatophyta</taxon>
        <taxon>Magnoliopsida</taxon>
        <taxon>eudicotyledons</taxon>
        <taxon>Gunneridae</taxon>
        <taxon>Pentapetalae</taxon>
        <taxon>Caryophyllales</taxon>
        <taxon>Chenopodiaceae</taxon>
        <taxon>Chenopodioideae</taxon>
        <taxon>Anserineae</taxon>
        <taxon>Spinacia</taxon>
    </lineage>
</organism>
<dbReference type="InterPro" id="IPR036312">
    <property type="entry name" value="Bifun_inhib/LTP/seed_sf"/>
</dbReference>
<dbReference type="PANTHER" id="PTHR33044">
    <property type="entry name" value="BIFUNCTIONAL INHIBITOR/LIPID-TRANSFER PROTEIN/SEED STORAGE 2S ALBUMIN SUPERFAMILY PROTEIN-RELATED"/>
    <property type="match status" value="1"/>
</dbReference>
<protein>
    <submittedName>
        <fullName evidence="11">Non-specific lipid transfer protein GPI-anchored 11-like isoform X1</fullName>
    </submittedName>
</protein>
<evidence type="ECO:0000256" key="4">
    <source>
        <dbReference type="ARBA" id="ARBA00022622"/>
    </source>
</evidence>
<evidence type="ECO:0000256" key="3">
    <source>
        <dbReference type="ARBA" id="ARBA00022475"/>
    </source>
</evidence>